<feature type="region of interest" description="Disordered" evidence="1">
    <location>
        <begin position="189"/>
        <end position="232"/>
    </location>
</feature>
<evidence type="ECO:0000313" key="4">
    <source>
        <dbReference type="Proteomes" id="UP000504637"/>
    </source>
</evidence>
<reference evidence="5" key="1">
    <citation type="submission" date="2020-01" db="EMBL/GenBank/DDBJ databases">
        <authorList>
            <consortium name="DOE Joint Genome Institute"/>
            <person name="Haridas S."/>
            <person name="Albert R."/>
            <person name="Binder M."/>
            <person name="Bloem J."/>
            <person name="Labutti K."/>
            <person name="Salamov A."/>
            <person name="Andreopoulos B."/>
            <person name="Baker S.E."/>
            <person name="Barry K."/>
            <person name="Bills G."/>
            <person name="Bluhm B.H."/>
            <person name="Cannon C."/>
            <person name="Castanera R."/>
            <person name="Culley D.E."/>
            <person name="Daum C."/>
            <person name="Ezra D."/>
            <person name="Gonzalez J.B."/>
            <person name="Henrissat B."/>
            <person name="Kuo A."/>
            <person name="Liang C."/>
            <person name="Lipzen A."/>
            <person name="Lutzoni F."/>
            <person name="Magnuson J."/>
            <person name="Mondo S."/>
            <person name="Nolan M."/>
            <person name="Ohm R."/>
            <person name="Pangilinan J."/>
            <person name="Park H.-J."/>
            <person name="Ramirez L."/>
            <person name="Alfaro M."/>
            <person name="Sun H."/>
            <person name="Tritt A."/>
            <person name="Yoshinaga Y."/>
            <person name="Zwiers L.-H."/>
            <person name="Turgeon B.G."/>
            <person name="Goodwin S.B."/>
            <person name="Spatafora J.W."/>
            <person name="Crous P.W."/>
            <person name="Grigoriev I.V."/>
        </authorList>
    </citation>
    <scope>NUCLEOTIDE SEQUENCE</scope>
    <source>
        <strain evidence="5">CBS 342.82</strain>
    </source>
</reference>
<dbReference type="GeneID" id="54359748"/>
<protein>
    <submittedName>
        <fullName evidence="5">Uncharacterized protein</fullName>
    </submittedName>
</protein>
<dbReference type="AlphaFoldDB" id="A0A6J3LSJ3"/>
<accession>A0A6J3LSJ3</accession>
<feature type="domain" description="DUF4246" evidence="2">
    <location>
        <begin position="89"/>
        <end position="659"/>
    </location>
</feature>
<dbReference type="PANTHER" id="PTHR33119">
    <property type="entry name" value="IFI3P"/>
    <property type="match status" value="1"/>
</dbReference>
<dbReference type="Proteomes" id="UP000504637">
    <property type="component" value="Unplaced"/>
</dbReference>
<dbReference type="InterPro" id="IPR049192">
    <property type="entry name" value="DUF4246_C"/>
</dbReference>
<feature type="domain" description="DUF4246" evidence="3">
    <location>
        <begin position="11"/>
        <end position="78"/>
    </location>
</feature>
<name>A0A6J3LSJ3_9PEZI</name>
<organism evidence="5">
    <name type="scientific">Dissoconium aciculare CBS 342.82</name>
    <dbReference type="NCBI Taxonomy" id="1314786"/>
    <lineage>
        <taxon>Eukaryota</taxon>
        <taxon>Fungi</taxon>
        <taxon>Dikarya</taxon>
        <taxon>Ascomycota</taxon>
        <taxon>Pezizomycotina</taxon>
        <taxon>Dothideomycetes</taxon>
        <taxon>Dothideomycetidae</taxon>
        <taxon>Mycosphaerellales</taxon>
        <taxon>Dissoconiaceae</taxon>
        <taxon>Dissoconium</taxon>
    </lineage>
</organism>
<dbReference type="RefSeq" id="XP_033455811.1">
    <property type="nucleotide sequence ID" value="XM_033601948.1"/>
</dbReference>
<dbReference type="InterPro" id="IPR025340">
    <property type="entry name" value="DUF4246"/>
</dbReference>
<dbReference type="Pfam" id="PF14033">
    <property type="entry name" value="DUF4246"/>
    <property type="match status" value="1"/>
</dbReference>
<evidence type="ECO:0000259" key="3">
    <source>
        <dbReference type="Pfam" id="PF21666"/>
    </source>
</evidence>
<keyword evidence="4" id="KW-1185">Reference proteome</keyword>
<sequence>MDNSGAGQLRVPGYGGIPIDYQLKPQHRFAHGFEEFRQTPAITARELAMTEAMNFITEKHRWYERIFDDSTATAWAREVKVRDKLVGKKAWRWCLAELRDKATQYRQDRFVQVFDTGSCVCKSRELVPPSVAANLKSSLASSFAARPPKRSLFTAVDPDFYPLAYKKSHVLESGGRVKLSEFSSRDIQSSGDAIENEKQGAHQDDDLDHNGEEVSNEYDSETSDEFSSSEDRHLQNKNLYSFKYQRLPCDLEFIGSGTDVRITSYINNVHPSNRLFYESVEKLVSYSIPMWNSCLVKATESRSKDSDEFGTSRHGNGDQTQEGRIPLRIISFGAVWKNDLNLAAMYRDKDFIAGANAVKLAKQSLENNSQQLIDVDERRYTPGVALHEWGWIDKAPPFDDTSGLPDYGDPENVGWSHPQPGESFSYAEWKAGKHTDEAVVDMIMQSPGYDYVRKRPTHTRYEVELEKTFRASGLQVIVQVRGDHFSDSILRESGEHWRVEGVLNEHIVATTIYAYDVENCSGSIDFRQETSINAGAYRYQAGRGPSWCQQDDSSKIRWRRHCHCNEARAMAEIYGFDPQCLDPCLNNGSKEGYQYTGEVGLRQGTIVTFPNVLEHRVGMKRGQGKGMGHFRYIALHLVDPNYRICSTKNVPPQQYHWWGHAATDLLKRKGLPQELIDSILDASRSTLSEEQADDRRAEIIIECDKMSREREARIRRIWF</sequence>
<proteinExistence type="predicted"/>
<gene>
    <name evidence="5" type="ORF">K489DRAFT_326990</name>
</gene>
<reference evidence="5" key="2">
    <citation type="submission" date="2020-04" db="EMBL/GenBank/DDBJ databases">
        <authorList>
            <consortium name="NCBI Genome Project"/>
        </authorList>
    </citation>
    <scope>NUCLEOTIDE SEQUENCE</scope>
    <source>
        <strain evidence="5">CBS 342.82</strain>
    </source>
</reference>
<dbReference type="OrthoDB" id="415532at2759"/>
<dbReference type="PANTHER" id="PTHR33119:SF1">
    <property type="entry name" value="FE2OG DIOXYGENASE DOMAIN-CONTAINING PROTEIN"/>
    <property type="match status" value="1"/>
</dbReference>
<feature type="compositionally biased region" description="Acidic residues" evidence="1">
    <location>
        <begin position="214"/>
        <end position="228"/>
    </location>
</feature>
<evidence type="ECO:0000313" key="5">
    <source>
        <dbReference type="RefSeq" id="XP_033455811.1"/>
    </source>
</evidence>
<evidence type="ECO:0000259" key="2">
    <source>
        <dbReference type="Pfam" id="PF14033"/>
    </source>
</evidence>
<feature type="compositionally biased region" description="Basic and acidic residues" evidence="1">
    <location>
        <begin position="195"/>
        <end position="212"/>
    </location>
</feature>
<dbReference type="Pfam" id="PF21666">
    <property type="entry name" value="DUF4246_N"/>
    <property type="match status" value="1"/>
</dbReference>
<reference evidence="5" key="3">
    <citation type="submission" date="2025-08" db="UniProtKB">
        <authorList>
            <consortium name="RefSeq"/>
        </authorList>
    </citation>
    <scope>IDENTIFICATION</scope>
    <source>
        <strain evidence="5">CBS 342.82</strain>
    </source>
</reference>
<dbReference type="InterPro" id="IPR049207">
    <property type="entry name" value="DUF4246_N"/>
</dbReference>
<evidence type="ECO:0000256" key="1">
    <source>
        <dbReference type="SAM" id="MobiDB-lite"/>
    </source>
</evidence>